<organism evidence="1">
    <name type="scientific">Leifsonia sp. NPDC080035</name>
    <dbReference type="NCBI Taxonomy" id="3143936"/>
    <lineage>
        <taxon>Bacteria</taxon>
        <taxon>Bacillati</taxon>
        <taxon>Actinomycetota</taxon>
        <taxon>Actinomycetes</taxon>
        <taxon>Micrococcales</taxon>
        <taxon>Microbacteriaceae</taxon>
        <taxon>Leifsonia</taxon>
    </lineage>
</organism>
<reference evidence="1" key="1">
    <citation type="submission" date="2024-05" db="EMBL/GenBank/DDBJ databases">
        <title>The Natural Products Discovery Center: Release of the First 8490 Sequenced Strains for Exploring Actinobacteria Biosynthetic Diversity.</title>
        <authorList>
            <person name="Kalkreuter E."/>
            <person name="Kautsar S.A."/>
            <person name="Yang D."/>
            <person name="Bader C.D."/>
            <person name="Teijaro C.N."/>
            <person name="Fluegel L."/>
            <person name="Davis C.M."/>
            <person name="Simpson J.R."/>
            <person name="Lauterbach L."/>
            <person name="Steele A.D."/>
            <person name="Gui C."/>
            <person name="Meng S."/>
            <person name="Li G."/>
            <person name="Viehrig K."/>
            <person name="Ye F."/>
            <person name="Su P."/>
            <person name="Kiefer A.F."/>
            <person name="Nichols A."/>
            <person name="Cepeda A.J."/>
            <person name="Yan W."/>
            <person name="Fan B."/>
            <person name="Jiang Y."/>
            <person name="Adhikari A."/>
            <person name="Zheng C.-J."/>
            <person name="Schuster L."/>
            <person name="Cowan T.M."/>
            <person name="Smanski M.J."/>
            <person name="Chevrette M.G."/>
            <person name="de Carvalho L.P.S."/>
            <person name="Shen B."/>
        </authorList>
    </citation>
    <scope>NUCLEOTIDE SEQUENCE</scope>
    <source>
        <strain evidence="1">NPDC080035</strain>
    </source>
</reference>
<dbReference type="RefSeq" id="WP_348788333.1">
    <property type="nucleotide sequence ID" value="NZ_CP157390.1"/>
</dbReference>
<dbReference type="AlphaFoldDB" id="A0AAU7GAX9"/>
<dbReference type="EMBL" id="CP157390">
    <property type="protein sequence ID" value="XBM48382.1"/>
    <property type="molecule type" value="Genomic_DNA"/>
</dbReference>
<proteinExistence type="predicted"/>
<name>A0AAU7GAX9_9MICO</name>
<gene>
    <name evidence="1" type="ORF">AAME72_00650</name>
</gene>
<sequence>MPSFRVVVPVGRLHAGVPAPSIEPAAAEAAAQVAVVEATSVDVVAGEARITVRFTADRLDDALAVALHTVRGIDRLAETGSWRLTERVGGRWFRRA</sequence>
<protein>
    <submittedName>
        <fullName evidence="1">Uncharacterized protein</fullName>
    </submittedName>
</protein>
<accession>A0AAU7GAX9</accession>
<evidence type="ECO:0000313" key="1">
    <source>
        <dbReference type="EMBL" id="XBM48382.1"/>
    </source>
</evidence>